<dbReference type="AlphaFoldDB" id="A0A645GCB4"/>
<organism evidence="1">
    <name type="scientific">bioreactor metagenome</name>
    <dbReference type="NCBI Taxonomy" id="1076179"/>
    <lineage>
        <taxon>unclassified sequences</taxon>
        <taxon>metagenomes</taxon>
        <taxon>ecological metagenomes</taxon>
    </lineage>
</organism>
<accession>A0A645GCB4</accession>
<protein>
    <submittedName>
        <fullName evidence="1">Uncharacterized protein</fullName>
    </submittedName>
</protein>
<proteinExistence type="predicted"/>
<comment type="caution">
    <text evidence="1">The sequence shown here is derived from an EMBL/GenBank/DDBJ whole genome shotgun (WGS) entry which is preliminary data.</text>
</comment>
<evidence type="ECO:0000313" key="1">
    <source>
        <dbReference type="EMBL" id="MPN23766.1"/>
    </source>
</evidence>
<name>A0A645GCB4_9ZZZZ</name>
<dbReference type="EMBL" id="VSSQ01072362">
    <property type="protein sequence ID" value="MPN23766.1"/>
    <property type="molecule type" value="Genomic_DNA"/>
</dbReference>
<sequence>MLYNGQEDTYYSYTVKTNGLDRITNASKKGRDGSNDRYGCFNAIVNNAILGRFEDTMYDSIPAVMSVGENGGFSFTTWFDKENGVLLGTLQEEKENGQVVSRYEEKYTVKPAQQFDPVIFTFDEDELKADDLLGK</sequence>
<gene>
    <name evidence="1" type="ORF">SDC9_171159</name>
</gene>
<reference evidence="1" key="1">
    <citation type="submission" date="2019-08" db="EMBL/GenBank/DDBJ databases">
        <authorList>
            <person name="Kucharzyk K."/>
            <person name="Murdoch R.W."/>
            <person name="Higgins S."/>
            <person name="Loffler F."/>
        </authorList>
    </citation>
    <scope>NUCLEOTIDE SEQUENCE</scope>
</reference>